<keyword evidence="2" id="KW-0813">Transport</keyword>
<evidence type="ECO:0000256" key="2">
    <source>
        <dbReference type="ARBA" id="ARBA00022448"/>
    </source>
</evidence>
<dbReference type="Pfam" id="PF16010">
    <property type="entry name" value="CDH-cyt"/>
    <property type="match status" value="1"/>
</dbReference>
<dbReference type="SMART" id="SM00665">
    <property type="entry name" value="B561"/>
    <property type="match status" value="1"/>
</dbReference>
<feature type="domain" description="Cytochrome b561" evidence="11">
    <location>
        <begin position="220"/>
        <end position="341"/>
    </location>
</feature>
<dbReference type="Gene3D" id="2.60.40.1210">
    <property type="entry name" value="Cellobiose dehydrogenase, cytochrome domain"/>
    <property type="match status" value="1"/>
</dbReference>
<protein>
    <recommendedName>
        <fullName evidence="14">DOMON domain-containing protein</fullName>
    </recommendedName>
</protein>
<evidence type="ECO:0000259" key="11">
    <source>
        <dbReference type="SMART" id="SM00665"/>
    </source>
</evidence>
<keyword evidence="4" id="KW-0249">Electron transport</keyword>
<dbReference type="InterPro" id="IPR015920">
    <property type="entry name" value="Cellobiose_DH-like_cyt"/>
</dbReference>
<evidence type="ECO:0000256" key="1">
    <source>
        <dbReference type="ARBA" id="ARBA00004370"/>
    </source>
</evidence>
<evidence type="ECO:0000259" key="10">
    <source>
        <dbReference type="SMART" id="SM00664"/>
    </source>
</evidence>
<dbReference type="CDD" id="cd08760">
    <property type="entry name" value="Cyt_b561_FRRS1_like"/>
    <property type="match status" value="1"/>
</dbReference>
<evidence type="ECO:0000256" key="9">
    <source>
        <dbReference type="SAM" id="SignalP"/>
    </source>
</evidence>
<feature type="domain" description="DOMON" evidence="10">
    <location>
        <begin position="62"/>
        <end position="147"/>
    </location>
</feature>
<dbReference type="PANTHER" id="PTHR47797:SF1">
    <property type="entry name" value="CYTOCHROME B561 DOMAIN-CONTAINING PROTEIN-RELATED"/>
    <property type="match status" value="1"/>
</dbReference>
<dbReference type="SUPFAM" id="SSF49344">
    <property type="entry name" value="CBD9-like"/>
    <property type="match status" value="1"/>
</dbReference>
<proteinExistence type="predicted"/>
<dbReference type="SMART" id="SM00664">
    <property type="entry name" value="DoH"/>
    <property type="match status" value="1"/>
</dbReference>
<name>A0A6A5QTZ7_AMPQU</name>
<feature type="transmembrane region" description="Helical" evidence="8">
    <location>
        <begin position="317"/>
        <end position="339"/>
    </location>
</feature>
<dbReference type="GO" id="GO:0016020">
    <property type="term" value="C:membrane"/>
    <property type="evidence" value="ECO:0007669"/>
    <property type="project" value="UniProtKB-SubCell"/>
</dbReference>
<feature type="transmembrane region" description="Helical" evidence="8">
    <location>
        <begin position="285"/>
        <end position="305"/>
    </location>
</feature>
<evidence type="ECO:0000256" key="8">
    <source>
        <dbReference type="SAM" id="Phobius"/>
    </source>
</evidence>
<gene>
    <name evidence="12" type="ORF">BDU57DRAFT_546700</name>
</gene>
<evidence type="ECO:0000256" key="7">
    <source>
        <dbReference type="SAM" id="MobiDB-lite"/>
    </source>
</evidence>
<comment type="subcellular location">
    <subcellularLocation>
        <location evidence="1">Membrane</location>
    </subcellularLocation>
</comment>
<feature type="signal peptide" evidence="9">
    <location>
        <begin position="1"/>
        <end position="21"/>
    </location>
</feature>
<organism evidence="12 13">
    <name type="scientific">Ampelomyces quisqualis</name>
    <name type="common">Powdery mildew agent</name>
    <dbReference type="NCBI Taxonomy" id="50730"/>
    <lineage>
        <taxon>Eukaryota</taxon>
        <taxon>Fungi</taxon>
        <taxon>Dikarya</taxon>
        <taxon>Ascomycota</taxon>
        <taxon>Pezizomycotina</taxon>
        <taxon>Dothideomycetes</taxon>
        <taxon>Pleosporomycetidae</taxon>
        <taxon>Pleosporales</taxon>
        <taxon>Pleosporineae</taxon>
        <taxon>Phaeosphaeriaceae</taxon>
        <taxon>Ampelomyces</taxon>
    </lineage>
</organism>
<feature type="transmembrane region" description="Helical" evidence="8">
    <location>
        <begin position="247"/>
        <end position="273"/>
    </location>
</feature>
<evidence type="ECO:0000256" key="6">
    <source>
        <dbReference type="ARBA" id="ARBA00023136"/>
    </source>
</evidence>
<keyword evidence="9" id="KW-0732">Signal</keyword>
<evidence type="ECO:0000256" key="5">
    <source>
        <dbReference type="ARBA" id="ARBA00022989"/>
    </source>
</evidence>
<dbReference type="CDD" id="cd09630">
    <property type="entry name" value="CDH_like_cytochrome"/>
    <property type="match status" value="1"/>
</dbReference>
<dbReference type="PANTHER" id="PTHR47797">
    <property type="entry name" value="DEHYDROGENASE, PUTATIVE (AFU_ORTHOLOGUE AFUA_8G05805)-RELATED"/>
    <property type="match status" value="1"/>
</dbReference>
<reference evidence="12" key="1">
    <citation type="journal article" date="2020" name="Stud. Mycol.">
        <title>101 Dothideomycetes genomes: a test case for predicting lifestyles and emergence of pathogens.</title>
        <authorList>
            <person name="Haridas S."/>
            <person name="Albert R."/>
            <person name="Binder M."/>
            <person name="Bloem J."/>
            <person name="Labutti K."/>
            <person name="Salamov A."/>
            <person name="Andreopoulos B."/>
            <person name="Baker S."/>
            <person name="Barry K."/>
            <person name="Bills G."/>
            <person name="Bluhm B."/>
            <person name="Cannon C."/>
            <person name="Castanera R."/>
            <person name="Culley D."/>
            <person name="Daum C."/>
            <person name="Ezra D."/>
            <person name="Gonzalez J."/>
            <person name="Henrissat B."/>
            <person name="Kuo A."/>
            <person name="Liang C."/>
            <person name="Lipzen A."/>
            <person name="Lutzoni F."/>
            <person name="Magnuson J."/>
            <person name="Mondo S."/>
            <person name="Nolan M."/>
            <person name="Ohm R."/>
            <person name="Pangilinan J."/>
            <person name="Park H.-J."/>
            <person name="Ramirez L."/>
            <person name="Alfaro M."/>
            <person name="Sun H."/>
            <person name="Tritt A."/>
            <person name="Yoshinaga Y."/>
            <person name="Zwiers L.-H."/>
            <person name="Turgeon B."/>
            <person name="Goodwin S."/>
            <person name="Spatafora J."/>
            <person name="Crous P."/>
            <person name="Grigoriev I."/>
        </authorList>
    </citation>
    <scope>NUCLEOTIDE SEQUENCE</scope>
    <source>
        <strain evidence="12">HMLAC05119</strain>
    </source>
</reference>
<evidence type="ECO:0000313" key="13">
    <source>
        <dbReference type="Proteomes" id="UP000800096"/>
    </source>
</evidence>
<feature type="region of interest" description="Disordered" evidence="7">
    <location>
        <begin position="382"/>
        <end position="404"/>
    </location>
</feature>
<dbReference type="AlphaFoldDB" id="A0A6A5QTZ7"/>
<keyword evidence="3 8" id="KW-0812">Transmembrane</keyword>
<evidence type="ECO:0000256" key="3">
    <source>
        <dbReference type="ARBA" id="ARBA00022692"/>
    </source>
</evidence>
<dbReference type="InterPro" id="IPR006593">
    <property type="entry name" value="Cyt_b561/ferric_Rdtase_TM"/>
</dbReference>
<evidence type="ECO:0008006" key="14">
    <source>
        <dbReference type="Google" id="ProtNLM"/>
    </source>
</evidence>
<feature type="chain" id="PRO_5025371882" description="DOMON domain-containing protein" evidence="9">
    <location>
        <begin position="22"/>
        <end position="404"/>
    </location>
</feature>
<accession>A0A6A5QTZ7</accession>
<keyword evidence="6 8" id="KW-0472">Membrane</keyword>
<dbReference type="EMBL" id="ML979134">
    <property type="protein sequence ID" value="KAF1917417.1"/>
    <property type="molecule type" value="Genomic_DNA"/>
</dbReference>
<feature type="compositionally biased region" description="Basic and acidic residues" evidence="7">
    <location>
        <begin position="389"/>
        <end position="404"/>
    </location>
</feature>
<keyword evidence="13" id="KW-1185">Reference proteome</keyword>
<feature type="transmembrane region" description="Helical" evidence="8">
    <location>
        <begin position="216"/>
        <end position="240"/>
    </location>
</feature>
<feature type="transmembrane region" description="Helical" evidence="8">
    <location>
        <begin position="351"/>
        <end position="371"/>
    </location>
</feature>
<dbReference type="InterPro" id="IPR005018">
    <property type="entry name" value="DOMON_domain"/>
</dbReference>
<dbReference type="OrthoDB" id="19261at2759"/>
<keyword evidence="5 8" id="KW-1133">Transmembrane helix</keyword>
<evidence type="ECO:0000256" key="4">
    <source>
        <dbReference type="ARBA" id="ARBA00022982"/>
    </source>
</evidence>
<dbReference type="Proteomes" id="UP000800096">
    <property type="component" value="Unassembled WGS sequence"/>
</dbReference>
<sequence length="404" mass="43111">MRLHNFVAVLATSAFSSLAHAQISEQCVSSDVCYRLNIPASTARTGSGEIYLSIRGPTTNSWIALGQGSNGMDNANIFMIYTDGNGNVTLSPRHSRGETMPLYDSAVDAELLSGSGVQDDIMTANLRCNNCEGWQSNGRMDFTASSGGWIHARSSGGAMDSSDVEAPIAMHSSHGEFTWPFASAVGGASINPFAETNIAVNTTSGGENQSSINTEAVLWCHGVFASVAFVLLFPLGGVLIRVGSFPGLVWVHAGLQLFAWLLFVTAAGLGIYYGVIDDYMSQAHPIIGILLLGALLFQPLSGWLHHKRFIRTGGRSAFSYSHIWVGRVAILLGMINGGLGMQLSGVTTSYIIVYSVFAGIMGVAYLGAIGFGEITRKRERNTASNIHEMTSHKERATARRSSDA</sequence>
<evidence type="ECO:0000313" key="12">
    <source>
        <dbReference type="EMBL" id="KAF1917417.1"/>
    </source>
</evidence>